<sequence>MQRRKQGCRHAFFSTTGTAQETGSLTRIRTKVQKYLDSGSKGKQTKSLFKVLEAFERSSLSPLCPAPQLSSYSSLLHRGERKSRQNSEWTAILKTMTWENGDSGVGTPQIVCSMSILMWKGGATPGPYADDGLASALGRHRSVTPMTMDPRAMLGPTTPLPQAWTPMLVLPLRPPDGTSFEHTPDIPATTLGDAQEEAAMHNGDWVTPH</sequence>
<evidence type="ECO:0000313" key="1">
    <source>
        <dbReference type="EMBL" id="KAK0625816.1"/>
    </source>
</evidence>
<dbReference type="AlphaFoldDB" id="A0AA39X214"/>
<evidence type="ECO:0000313" key="2">
    <source>
        <dbReference type="Proteomes" id="UP001175000"/>
    </source>
</evidence>
<reference evidence="1" key="1">
    <citation type="submission" date="2023-06" db="EMBL/GenBank/DDBJ databases">
        <title>Genome-scale phylogeny and comparative genomics of the fungal order Sordariales.</title>
        <authorList>
            <consortium name="Lawrence Berkeley National Laboratory"/>
            <person name="Hensen N."/>
            <person name="Bonometti L."/>
            <person name="Westerberg I."/>
            <person name="Brannstrom I.O."/>
            <person name="Guillou S."/>
            <person name="Cros-Aarteil S."/>
            <person name="Calhoun S."/>
            <person name="Haridas S."/>
            <person name="Kuo A."/>
            <person name="Mondo S."/>
            <person name="Pangilinan J."/>
            <person name="Riley R."/>
            <person name="Labutti K."/>
            <person name="Andreopoulos B."/>
            <person name="Lipzen A."/>
            <person name="Chen C."/>
            <person name="Yanf M."/>
            <person name="Daum C."/>
            <person name="Ng V."/>
            <person name="Clum A."/>
            <person name="Steindorff A."/>
            <person name="Ohm R."/>
            <person name="Martin F."/>
            <person name="Silar P."/>
            <person name="Natvig D."/>
            <person name="Lalanne C."/>
            <person name="Gautier V."/>
            <person name="Ament-Velasquez S.L."/>
            <person name="Kruys A."/>
            <person name="Hutchinson M.I."/>
            <person name="Powell A.J."/>
            <person name="Barry K."/>
            <person name="Miller A.N."/>
            <person name="Grigoriev I.V."/>
            <person name="Debuchy R."/>
            <person name="Gladieux P."/>
            <person name="Thoren M.H."/>
            <person name="Johannesson H."/>
        </authorList>
    </citation>
    <scope>NUCLEOTIDE SEQUENCE</scope>
    <source>
        <strain evidence="1">CBS 606.72</strain>
    </source>
</reference>
<dbReference type="EMBL" id="JAULSU010000002">
    <property type="protein sequence ID" value="KAK0625816.1"/>
    <property type="molecule type" value="Genomic_DNA"/>
</dbReference>
<protein>
    <submittedName>
        <fullName evidence="1">Uncharacterized protein</fullName>
    </submittedName>
</protein>
<gene>
    <name evidence="1" type="ORF">B0T14DRAFT_87942</name>
</gene>
<proteinExistence type="predicted"/>
<dbReference type="Proteomes" id="UP001175000">
    <property type="component" value="Unassembled WGS sequence"/>
</dbReference>
<comment type="caution">
    <text evidence="1">The sequence shown here is derived from an EMBL/GenBank/DDBJ whole genome shotgun (WGS) entry which is preliminary data.</text>
</comment>
<name>A0AA39X214_9PEZI</name>
<organism evidence="1 2">
    <name type="scientific">Immersiella caudata</name>
    <dbReference type="NCBI Taxonomy" id="314043"/>
    <lineage>
        <taxon>Eukaryota</taxon>
        <taxon>Fungi</taxon>
        <taxon>Dikarya</taxon>
        <taxon>Ascomycota</taxon>
        <taxon>Pezizomycotina</taxon>
        <taxon>Sordariomycetes</taxon>
        <taxon>Sordariomycetidae</taxon>
        <taxon>Sordariales</taxon>
        <taxon>Lasiosphaeriaceae</taxon>
        <taxon>Immersiella</taxon>
    </lineage>
</organism>
<keyword evidence="2" id="KW-1185">Reference proteome</keyword>
<accession>A0AA39X214</accession>